<evidence type="ECO:0000313" key="6">
    <source>
        <dbReference type="Proteomes" id="UP001569963"/>
    </source>
</evidence>
<proteinExistence type="predicted"/>
<keyword evidence="2" id="KW-0808">Transferase</keyword>
<name>A0ABV4QGV6_9ACTN</name>
<keyword evidence="3" id="KW-0949">S-adenosyl-L-methionine</keyword>
<dbReference type="InterPro" id="IPR003699">
    <property type="entry name" value="QueA"/>
</dbReference>
<organism evidence="5 6">
    <name type="scientific">Actinomadura monticuli</name>
    <dbReference type="NCBI Taxonomy" id="3097367"/>
    <lineage>
        <taxon>Bacteria</taxon>
        <taxon>Bacillati</taxon>
        <taxon>Actinomycetota</taxon>
        <taxon>Actinomycetes</taxon>
        <taxon>Streptosporangiales</taxon>
        <taxon>Thermomonosporaceae</taxon>
        <taxon>Actinomadura</taxon>
    </lineage>
</organism>
<evidence type="ECO:0000256" key="1">
    <source>
        <dbReference type="ARBA" id="ARBA00022490"/>
    </source>
</evidence>
<dbReference type="Pfam" id="PF02547">
    <property type="entry name" value="Queuosine_synth"/>
    <property type="match status" value="1"/>
</dbReference>
<evidence type="ECO:0000256" key="2">
    <source>
        <dbReference type="ARBA" id="ARBA00022679"/>
    </source>
</evidence>
<dbReference type="EMBL" id="JAXCEI010000009">
    <property type="protein sequence ID" value="MFA1541600.1"/>
    <property type="molecule type" value="Genomic_DNA"/>
</dbReference>
<dbReference type="InterPro" id="IPR042118">
    <property type="entry name" value="QueA_dom1"/>
</dbReference>
<keyword evidence="6" id="KW-1185">Reference proteome</keyword>
<sequence length="358" mass="38661">MTVDFILPASLEAHEPPEARGRARDGVRLLVSRRATGASPRPEVSHHAFSDLPSLLAAGDLLVVNTSATLPAAVRLDRISVHFSTPVPGADDRLWLVELRRRAGKASRPYSGGCPGEWIPLPGDATLTLVERHKGRSGARGASSPSRESDRLWRARLSTDVVPYLRRYGTPIRYGYVHRDWPAAAYQTAFAHDRSAGGAEMPSAARPFTPELVTRLVSRGVLIAPITLHTGVASPEAHEPPYAERYTVPAPTAALVEHVRSEGHRVIAVGTTAVRALETAVDASGRVTPSSGWTEHVVTPDNGVRAVDGLLTGLHEPRSSHLMMLTAIAGHDLLAATYEAALAERYLWHEFGDLNLIM</sequence>
<evidence type="ECO:0000313" key="5">
    <source>
        <dbReference type="EMBL" id="MFA1541600.1"/>
    </source>
</evidence>
<keyword evidence="4" id="KW-0671">Queuosine biosynthesis</keyword>
<evidence type="ECO:0000256" key="3">
    <source>
        <dbReference type="ARBA" id="ARBA00022691"/>
    </source>
</evidence>
<dbReference type="RefSeq" id="WP_371951756.1">
    <property type="nucleotide sequence ID" value="NZ_JAXCEI010000009.1"/>
</dbReference>
<keyword evidence="1" id="KW-0963">Cytoplasm</keyword>
<dbReference type="InterPro" id="IPR036100">
    <property type="entry name" value="QueA_sf"/>
</dbReference>
<protein>
    <submittedName>
        <fullName evidence="5">S-adenosylmethionine:tRNA ribosyltransferase-isomerase</fullName>
    </submittedName>
</protein>
<dbReference type="Gene3D" id="3.40.1780.10">
    <property type="entry name" value="QueA-like"/>
    <property type="match status" value="2"/>
</dbReference>
<evidence type="ECO:0000256" key="4">
    <source>
        <dbReference type="ARBA" id="ARBA00022785"/>
    </source>
</evidence>
<accession>A0ABV4QGV6</accession>
<dbReference type="PANTHER" id="PTHR30307">
    <property type="entry name" value="S-ADENOSYLMETHIONINE:TRNA RIBOSYLTRANSFERASE-ISOMERASE"/>
    <property type="match status" value="1"/>
</dbReference>
<dbReference type="SUPFAM" id="SSF111337">
    <property type="entry name" value="QueA-like"/>
    <property type="match status" value="1"/>
</dbReference>
<dbReference type="PANTHER" id="PTHR30307:SF0">
    <property type="entry name" value="S-ADENOSYLMETHIONINE:TRNA RIBOSYLTRANSFERASE-ISOMERASE"/>
    <property type="match status" value="1"/>
</dbReference>
<gene>
    <name evidence="5" type="ORF">SM611_21945</name>
</gene>
<reference evidence="5 6" key="1">
    <citation type="submission" date="2023-11" db="EMBL/GenBank/DDBJ databases">
        <title>Actinomadura monticuli sp. nov., isolated from volcanic ash.</title>
        <authorList>
            <person name="Lee S.D."/>
            <person name="Yang H."/>
            <person name="Kim I.S."/>
        </authorList>
    </citation>
    <scope>NUCLEOTIDE SEQUENCE [LARGE SCALE GENOMIC DNA]</scope>
    <source>
        <strain evidence="5 6">DLS-62</strain>
    </source>
</reference>
<dbReference type="Proteomes" id="UP001569963">
    <property type="component" value="Unassembled WGS sequence"/>
</dbReference>
<comment type="caution">
    <text evidence="5">The sequence shown here is derived from an EMBL/GenBank/DDBJ whole genome shotgun (WGS) entry which is preliminary data.</text>
</comment>